<accession>A0A011VKG1</accession>
<keyword evidence="1" id="KW-1133">Transmembrane helix</keyword>
<evidence type="ECO:0000313" key="4">
    <source>
        <dbReference type="EMBL" id="EXL08900.1"/>
    </source>
</evidence>
<sequence length="709" mass="73603">MAEKRVSVRLVAEGGRLVRSEFQGVGEAGEASFKRIEKQADITGKVVRRVMGVLGAAISVQQLVTYTNSWTDLRSRVDLATGSQEKGAAVMERLATMARRTYSGIEQTTESWLANATALRELGLSTKESLAFTEALNNAMVVSGAKGERAASVQNALSKAMALGKLSGDNLNTVIASGGRVAELLAAELGVNVNQLRELGAEGTITGNVIRRALVGNLERLREEADSMPATIGDAFTLLSNAALQLVGSWDTMAGASSLVAGAIILLADNLEHLAAIGVAFAGFMAGRWVAAFVAARIATFSLSGALALLRGAIIRTGIGALIVAAGELIYWFGQLVKGAGGFGRALELMGNLAGAVWDGIKAVASSFVDDFRSIKASVEQLWLKLMAFLSNKWADFLATIGPTFNNVAETLGTDARIDWFRAQSYASMLDHAVSNAGVMADRYRQRAQDTRAHAFDAVGPAAQALGDAIKGADSAASLDDAAAAAGHVTDALDRSAAAAKKAGKANKKASDEAVTGWDAVVKSLTDYATKARDIGADVGNALVNAFQGAENAIGEFVKTGKLKFGDLVTSLIADLAKLAARRFILGPIANALSGVLGSAGGLFANILHAGGVVGASGPGRMVTAMAFAGAPRMHSGGWAGLRPDEVPAILQRGERVLSRREAAAAARGVSAPTVNITINARDAESFRQSRTQVAADIARAVSLGRRGL</sequence>
<dbReference type="InterPro" id="IPR013491">
    <property type="entry name" value="Tape_meas_N"/>
</dbReference>
<feature type="transmembrane region" description="Helical" evidence="1">
    <location>
        <begin position="274"/>
        <end position="296"/>
    </location>
</feature>
<dbReference type="eggNOG" id="COG3941">
    <property type="taxonomic scope" value="Bacteria"/>
</dbReference>
<dbReference type="RefSeq" id="WP_035025761.1">
    <property type="nucleotide sequence ID" value="NZ_KK073884.1"/>
</dbReference>
<reference evidence="4 5" key="1">
    <citation type="submission" date="2014-02" db="EMBL/GenBank/DDBJ databases">
        <title>Aquamicrobium defluvii Genome sequencing.</title>
        <authorList>
            <person name="Wang X."/>
        </authorList>
    </citation>
    <scope>NUCLEOTIDE SEQUENCE [LARGE SCALE GENOMIC DNA]</scope>
    <source>
        <strain evidence="4 5">W13Z1</strain>
    </source>
</reference>
<feature type="transmembrane region" description="Helical" evidence="1">
    <location>
        <begin position="308"/>
        <end position="333"/>
    </location>
</feature>
<dbReference type="PATRIC" id="fig|69279.3.peg.1849"/>
<dbReference type="STRING" id="69279.BG36_02215"/>
<evidence type="ECO:0000256" key="1">
    <source>
        <dbReference type="SAM" id="Phobius"/>
    </source>
</evidence>
<dbReference type="EMBL" id="JENY01000010">
    <property type="protein sequence ID" value="EXL08900.1"/>
    <property type="molecule type" value="Genomic_DNA"/>
</dbReference>
<keyword evidence="1" id="KW-0472">Membrane</keyword>
<comment type="caution">
    <text evidence="4">The sequence shown here is derived from an EMBL/GenBank/DDBJ whole genome shotgun (WGS) entry which is preliminary data.</text>
</comment>
<gene>
    <name evidence="4" type="ORF">BG36_02215</name>
</gene>
<dbReference type="Proteomes" id="UP000019849">
    <property type="component" value="Unassembled WGS sequence"/>
</dbReference>
<name>A0A011VKG1_9HYPH</name>
<feature type="domain" description="Tape measure protein N-terminal" evidence="3">
    <location>
        <begin position="62"/>
        <end position="251"/>
    </location>
</feature>
<dbReference type="Pfam" id="PF09718">
    <property type="entry name" value="Tape_meas_lam_C"/>
    <property type="match status" value="1"/>
</dbReference>
<evidence type="ECO:0000313" key="5">
    <source>
        <dbReference type="Proteomes" id="UP000019849"/>
    </source>
</evidence>
<dbReference type="Pfam" id="PF20155">
    <property type="entry name" value="TMP_3"/>
    <property type="match status" value="1"/>
</dbReference>
<feature type="domain" description="Bacteriophage tail tape measure C-terminal" evidence="2">
    <location>
        <begin position="519"/>
        <end position="590"/>
    </location>
</feature>
<evidence type="ECO:0000259" key="3">
    <source>
        <dbReference type="Pfam" id="PF20155"/>
    </source>
</evidence>
<proteinExistence type="predicted"/>
<keyword evidence="1" id="KW-0812">Transmembrane</keyword>
<protein>
    <submittedName>
        <fullName evidence="4">Potassium ABC transporter ATPase</fullName>
    </submittedName>
</protein>
<evidence type="ECO:0000259" key="2">
    <source>
        <dbReference type="Pfam" id="PF09718"/>
    </source>
</evidence>
<organism evidence="4 5">
    <name type="scientific">Aquamicrobium defluvii</name>
    <dbReference type="NCBI Taxonomy" id="69279"/>
    <lineage>
        <taxon>Bacteria</taxon>
        <taxon>Pseudomonadati</taxon>
        <taxon>Pseudomonadota</taxon>
        <taxon>Alphaproteobacteria</taxon>
        <taxon>Hyphomicrobiales</taxon>
        <taxon>Phyllobacteriaceae</taxon>
        <taxon>Aquamicrobium</taxon>
    </lineage>
</organism>
<feature type="transmembrane region" description="Helical" evidence="1">
    <location>
        <begin position="250"/>
        <end position="268"/>
    </location>
</feature>
<dbReference type="HOGENOM" id="CLU_350174_0_0_5"/>
<dbReference type="AlphaFoldDB" id="A0A011VKG1"/>
<dbReference type="NCBIfam" id="TIGR02675">
    <property type="entry name" value="tape_meas_nterm"/>
    <property type="match status" value="1"/>
</dbReference>
<dbReference type="InterPro" id="IPR006431">
    <property type="entry name" value="Phage_tape_meas_C"/>
</dbReference>